<comment type="subcellular location">
    <subcellularLocation>
        <location evidence="1">Nucleus</location>
    </subcellularLocation>
</comment>
<organism evidence="4 5">
    <name type="scientific">Dactylonectria macrodidyma</name>
    <dbReference type="NCBI Taxonomy" id="307937"/>
    <lineage>
        <taxon>Eukaryota</taxon>
        <taxon>Fungi</taxon>
        <taxon>Dikarya</taxon>
        <taxon>Ascomycota</taxon>
        <taxon>Pezizomycotina</taxon>
        <taxon>Sordariomycetes</taxon>
        <taxon>Hypocreomycetidae</taxon>
        <taxon>Hypocreales</taxon>
        <taxon>Nectriaceae</taxon>
        <taxon>Dactylonectria</taxon>
    </lineage>
</organism>
<feature type="compositionally biased region" description="Polar residues" evidence="3">
    <location>
        <begin position="1"/>
        <end position="10"/>
    </location>
</feature>
<dbReference type="AlphaFoldDB" id="A0A9P9D4G7"/>
<accession>A0A9P9D4G7</accession>
<sequence>MEDSPGSNRPLNRVKRVKHEHHEDHSIRTLPVNMATGIVTPANSVPGSMTDAPLFETPWPLQPGLTCPSQMLLSLSEDLPPWVTALPAPHSSGQDIEHSSATPDQLQTLSHQVSHPSRLPRLLPAVRADPLGANLHPLGATSNPHDTLLHRLPTSTLLSPFTDGEDRLVETITPRYVRPENGQVNGYVKFNWPSRRPSIRPSGPDPPPGAVVEEIVADSTQTTVVSRSPSVVSLIGPRTAPSRAGALTMPPSFSEFSWNMTLPSPPMSPASPVSHQDPTSQLWATSDPRMLPPHFGFQAEMDMMDRRLWDFYIKNWCPGRSVLSNTNLWLKDFAQMHENKGIRYAIQSLAGVYIYDYLPDERIRQRINERYIMADSHFRNLLAAPESSEIGKGSEVITMAVILSMQDIVLTERRLKKPFTPRWLEGFKQGEHFLHVTDPGGRFWRDNNIQLTYLRISQSIIVGRAVILAQPMMALPSPANLDPIQEASRFGWLLYGTEKTMYEIHGGCGFSTKLLHTITQITCCAARLQQEPESAIVPITARYLLRELLEMRQWSSESMPWEMALQRLQPIEWIRKKANGFVIDTDQDMTDATAEAWRIASIIYLQCRLLRLPRNHPDLLGNLTDLAKCIRIMPTSGSHFTAQAPLLPVFFLGLLATDPHHKNVSQAWFEEVVRTPVRSSVPPLYQALKRVWSWIDAEVEIPSMPTALHKSIGMRLPWWEHLVANVHDKEEETLCLT</sequence>
<dbReference type="GO" id="GO:0005634">
    <property type="term" value="C:nucleus"/>
    <property type="evidence" value="ECO:0007669"/>
    <property type="project" value="UniProtKB-SubCell"/>
</dbReference>
<dbReference type="EMBL" id="JAGMUV010000035">
    <property type="protein sequence ID" value="KAH7113430.1"/>
    <property type="molecule type" value="Genomic_DNA"/>
</dbReference>
<evidence type="ECO:0000313" key="4">
    <source>
        <dbReference type="EMBL" id="KAH7113430.1"/>
    </source>
</evidence>
<dbReference type="PANTHER" id="PTHR37534">
    <property type="entry name" value="TRANSCRIPTIONAL ACTIVATOR PROTEIN UGA3"/>
    <property type="match status" value="1"/>
</dbReference>
<dbReference type="Proteomes" id="UP000738349">
    <property type="component" value="Unassembled WGS sequence"/>
</dbReference>
<evidence type="ECO:0000256" key="1">
    <source>
        <dbReference type="ARBA" id="ARBA00004123"/>
    </source>
</evidence>
<dbReference type="Pfam" id="PF11951">
    <property type="entry name" value="Fungal_trans_2"/>
    <property type="match status" value="1"/>
</dbReference>
<keyword evidence="2" id="KW-0539">Nucleus</keyword>
<dbReference type="PANTHER" id="PTHR37534:SF46">
    <property type="entry name" value="ZN(II)2CYS6 TRANSCRIPTION FACTOR (EUROFUNG)"/>
    <property type="match status" value="1"/>
</dbReference>
<evidence type="ECO:0000313" key="5">
    <source>
        <dbReference type="Proteomes" id="UP000738349"/>
    </source>
</evidence>
<reference evidence="4" key="1">
    <citation type="journal article" date="2021" name="Nat. Commun.">
        <title>Genetic determinants of endophytism in the Arabidopsis root mycobiome.</title>
        <authorList>
            <person name="Mesny F."/>
            <person name="Miyauchi S."/>
            <person name="Thiergart T."/>
            <person name="Pickel B."/>
            <person name="Atanasova L."/>
            <person name="Karlsson M."/>
            <person name="Huettel B."/>
            <person name="Barry K.W."/>
            <person name="Haridas S."/>
            <person name="Chen C."/>
            <person name="Bauer D."/>
            <person name="Andreopoulos W."/>
            <person name="Pangilinan J."/>
            <person name="LaButti K."/>
            <person name="Riley R."/>
            <person name="Lipzen A."/>
            <person name="Clum A."/>
            <person name="Drula E."/>
            <person name="Henrissat B."/>
            <person name="Kohler A."/>
            <person name="Grigoriev I.V."/>
            <person name="Martin F.M."/>
            <person name="Hacquard S."/>
        </authorList>
    </citation>
    <scope>NUCLEOTIDE SEQUENCE</scope>
    <source>
        <strain evidence="4">MPI-CAGE-AT-0147</strain>
    </source>
</reference>
<proteinExistence type="predicted"/>
<name>A0A9P9D4G7_9HYPO</name>
<feature type="region of interest" description="Disordered" evidence="3">
    <location>
        <begin position="1"/>
        <end position="25"/>
    </location>
</feature>
<evidence type="ECO:0000256" key="3">
    <source>
        <dbReference type="SAM" id="MobiDB-lite"/>
    </source>
</evidence>
<protein>
    <submittedName>
        <fullName evidence="4">Fungal-specific transcription factor domain-containing protein</fullName>
    </submittedName>
</protein>
<evidence type="ECO:0000256" key="2">
    <source>
        <dbReference type="ARBA" id="ARBA00023242"/>
    </source>
</evidence>
<gene>
    <name evidence="4" type="ORF">EDB81DRAFT_953494</name>
</gene>
<dbReference type="InterPro" id="IPR021858">
    <property type="entry name" value="Fun_TF"/>
</dbReference>
<keyword evidence="5" id="KW-1185">Reference proteome</keyword>
<comment type="caution">
    <text evidence="4">The sequence shown here is derived from an EMBL/GenBank/DDBJ whole genome shotgun (WGS) entry which is preliminary data.</text>
</comment>
<dbReference type="OrthoDB" id="3597252at2759"/>